<dbReference type="OrthoDB" id="5298181at2"/>
<dbReference type="AlphaFoldDB" id="A0A426FRG0"/>
<evidence type="ECO:0000313" key="1">
    <source>
        <dbReference type="EMBL" id="RRN45286.1"/>
    </source>
</evidence>
<dbReference type="EMBL" id="RRUE01000001">
    <property type="protein sequence ID" value="RRN45286.1"/>
    <property type="molecule type" value="Genomic_DNA"/>
</dbReference>
<proteinExistence type="predicted"/>
<gene>
    <name evidence="1" type="ORF">EHV23_03390</name>
</gene>
<dbReference type="RefSeq" id="WP_125094714.1">
    <property type="nucleotide sequence ID" value="NZ_RRUE01000001.1"/>
</dbReference>
<keyword evidence="2" id="KW-1185">Reference proteome</keyword>
<evidence type="ECO:0000313" key="2">
    <source>
        <dbReference type="Proteomes" id="UP000270261"/>
    </source>
</evidence>
<organism evidence="1 2">
    <name type="scientific">Lautropia dentalis</name>
    <dbReference type="NCBI Taxonomy" id="2490857"/>
    <lineage>
        <taxon>Bacteria</taxon>
        <taxon>Pseudomonadati</taxon>
        <taxon>Pseudomonadota</taxon>
        <taxon>Betaproteobacteria</taxon>
        <taxon>Burkholderiales</taxon>
        <taxon>Burkholderiaceae</taxon>
        <taxon>Lautropia</taxon>
    </lineage>
</organism>
<dbReference type="Proteomes" id="UP000270261">
    <property type="component" value="Unassembled WGS sequence"/>
</dbReference>
<comment type="caution">
    <text evidence="1">The sequence shown here is derived from an EMBL/GenBank/DDBJ whole genome shotgun (WGS) entry which is preliminary data.</text>
</comment>
<sequence length="64" mass="7481">MEARDPIRSLHHTCQHPYFAFKEEADASWRDYQETGLHLTGEEVLDWLETWGTDHETPALACHT</sequence>
<reference evidence="1 2" key="1">
    <citation type="submission" date="2018-11" db="EMBL/GenBank/DDBJ databases">
        <title>Genome sequencing of Lautropia sp. KCOM 2505 (= ChDC F240).</title>
        <authorList>
            <person name="Kook J.-K."/>
            <person name="Park S.-N."/>
            <person name="Lim Y.K."/>
        </authorList>
    </citation>
    <scope>NUCLEOTIDE SEQUENCE [LARGE SCALE GENOMIC DNA]</scope>
    <source>
        <strain evidence="1 2">KCOM 2505</strain>
    </source>
</reference>
<protein>
    <submittedName>
        <fullName evidence="1">Uncharacterized protein</fullName>
    </submittedName>
</protein>
<name>A0A426FRG0_9BURK</name>
<accession>A0A426FRG0</accession>